<name>X1PJP4_9ZZZZ</name>
<dbReference type="InterPro" id="IPR023753">
    <property type="entry name" value="FAD/NAD-binding_dom"/>
</dbReference>
<dbReference type="InterPro" id="IPR036188">
    <property type="entry name" value="FAD/NAD-bd_sf"/>
</dbReference>
<dbReference type="GO" id="GO:0016491">
    <property type="term" value="F:oxidoreductase activity"/>
    <property type="evidence" value="ECO:0007669"/>
    <property type="project" value="InterPro"/>
</dbReference>
<organism evidence="2">
    <name type="scientific">marine sediment metagenome</name>
    <dbReference type="NCBI Taxonomy" id="412755"/>
    <lineage>
        <taxon>unclassified sequences</taxon>
        <taxon>metagenomes</taxon>
        <taxon>ecological metagenomes</taxon>
    </lineage>
</organism>
<accession>X1PJP4</accession>
<reference evidence="2" key="1">
    <citation type="journal article" date="2014" name="Front. Microbiol.">
        <title>High frequency of phylogenetically diverse reductive dehalogenase-homologous genes in deep subseafloor sedimentary metagenomes.</title>
        <authorList>
            <person name="Kawai M."/>
            <person name="Futagami T."/>
            <person name="Toyoda A."/>
            <person name="Takaki Y."/>
            <person name="Nishi S."/>
            <person name="Hori S."/>
            <person name="Arai W."/>
            <person name="Tsubouchi T."/>
            <person name="Morono Y."/>
            <person name="Uchiyama I."/>
            <person name="Ito T."/>
            <person name="Fujiyama A."/>
            <person name="Inagaki F."/>
            <person name="Takami H."/>
        </authorList>
    </citation>
    <scope>NUCLEOTIDE SEQUENCE</scope>
    <source>
        <strain evidence="2">Expedition CK06-06</strain>
    </source>
</reference>
<dbReference type="Pfam" id="PF07992">
    <property type="entry name" value="Pyr_redox_2"/>
    <property type="match status" value="1"/>
</dbReference>
<protein>
    <recommendedName>
        <fullName evidence="1">FAD/NAD(P)-binding domain-containing protein</fullName>
    </recommendedName>
</protein>
<sequence length="162" mass="17159">MELGEPDASGRRRPIPIKGSEFNTDVDNVIIAIGQAVDKSRLPSELEYTGWGTLSVDPVTLQTNIEGVFASGDVVSGPADIIAAIAAGKEAAVSVDRYLRGVDMKEGRPKTVKRVEEVSKEGAKPKARAAMPVLGLKKREGFAEVGKIDNITITINGSRVTG</sequence>
<dbReference type="SUPFAM" id="SSF51905">
    <property type="entry name" value="FAD/NAD(P)-binding domain"/>
    <property type="match status" value="1"/>
</dbReference>
<dbReference type="EMBL" id="BARV01028940">
    <property type="protein sequence ID" value="GAI39270.1"/>
    <property type="molecule type" value="Genomic_DNA"/>
</dbReference>
<comment type="caution">
    <text evidence="2">The sequence shown here is derived from an EMBL/GenBank/DDBJ whole genome shotgun (WGS) entry which is preliminary data.</text>
</comment>
<feature type="domain" description="FAD/NAD(P)-binding" evidence="1">
    <location>
        <begin position="23"/>
        <end position="88"/>
    </location>
</feature>
<gene>
    <name evidence="2" type="ORF">S06H3_46224</name>
</gene>
<feature type="non-terminal residue" evidence="2">
    <location>
        <position position="162"/>
    </location>
</feature>
<evidence type="ECO:0000259" key="1">
    <source>
        <dbReference type="Pfam" id="PF07992"/>
    </source>
</evidence>
<dbReference type="AlphaFoldDB" id="X1PJP4"/>
<evidence type="ECO:0000313" key="2">
    <source>
        <dbReference type="EMBL" id="GAI39270.1"/>
    </source>
</evidence>
<proteinExistence type="predicted"/>
<dbReference type="Gene3D" id="3.50.50.60">
    <property type="entry name" value="FAD/NAD(P)-binding domain"/>
    <property type="match status" value="2"/>
</dbReference>